<sequence>MRFLEAMRKGKRKYNFGIVHSRSSGARDDNKVGPSNDFVDFWHSFTLTFYECTSQLPRDAFPGSDNGGETQFGIVHSRSSGARDDNKVGPSNDFVDFWHSFALTFDECTSQLPRDAFPGSDNEGETQFGIVHWRAFAARDDTTIEPMIDFDLNFEEWT</sequence>
<keyword evidence="2" id="KW-1185">Reference proteome</keyword>
<accession>A0ABD2A3U4</accession>
<organism evidence="1 2">
    <name type="scientific">Vespula squamosa</name>
    <name type="common">Southern yellow jacket</name>
    <name type="synonym">Wasp</name>
    <dbReference type="NCBI Taxonomy" id="30214"/>
    <lineage>
        <taxon>Eukaryota</taxon>
        <taxon>Metazoa</taxon>
        <taxon>Ecdysozoa</taxon>
        <taxon>Arthropoda</taxon>
        <taxon>Hexapoda</taxon>
        <taxon>Insecta</taxon>
        <taxon>Pterygota</taxon>
        <taxon>Neoptera</taxon>
        <taxon>Endopterygota</taxon>
        <taxon>Hymenoptera</taxon>
        <taxon>Apocrita</taxon>
        <taxon>Aculeata</taxon>
        <taxon>Vespoidea</taxon>
        <taxon>Vespidae</taxon>
        <taxon>Vespinae</taxon>
        <taxon>Vespula</taxon>
    </lineage>
</organism>
<proteinExistence type="predicted"/>
<protein>
    <submittedName>
        <fullName evidence="1">Uncharacterized protein</fullName>
    </submittedName>
</protein>
<gene>
    <name evidence="1" type="ORF">V1478_014977</name>
</gene>
<reference evidence="1 2" key="1">
    <citation type="journal article" date="2024" name="Ann. Entomol. Soc. Am.">
        <title>Genomic analyses of the southern and eastern yellowjacket wasps (Hymenoptera: Vespidae) reveal evolutionary signatures of social life.</title>
        <authorList>
            <person name="Catto M.A."/>
            <person name="Caine P.B."/>
            <person name="Orr S.E."/>
            <person name="Hunt B.G."/>
            <person name="Goodisman M.A.D."/>
        </authorList>
    </citation>
    <scope>NUCLEOTIDE SEQUENCE [LARGE SCALE GENOMIC DNA]</scope>
    <source>
        <strain evidence="1">233</strain>
        <tissue evidence="1">Head and thorax</tissue>
    </source>
</reference>
<name>A0ABD2A3U4_VESSQ</name>
<comment type="caution">
    <text evidence="1">The sequence shown here is derived from an EMBL/GenBank/DDBJ whole genome shotgun (WGS) entry which is preliminary data.</text>
</comment>
<evidence type="ECO:0000313" key="1">
    <source>
        <dbReference type="EMBL" id="KAL2715279.1"/>
    </source>
</evidence>
<dbReference type="Proteomes" id="UP001607302">
    <property type="component" value="Unassembled WGS sequence"/>
</dbReference>
<dbReference type="AlphaFoldDB" id="A0ABD2A3U4"/>
<dbReference type="EMBL" id="JAUDFV010000155">
    <property type="protein sequence ID" value="KAL2715279.1"/>
    <property type="molecule type" value="Genomic_DNA"/>
</dbReference>
<evidence type="ECO:0000313" key="2">
    <source>
        <dbReference type="Proteomes" id="UP001607302"/>
    </source>
</evidence>